<comment type="caution">
    <text evidence="3">The sequence shown here is derived from an EMBL/GenBank/DDBJ whole genome shotgun (WGS) entry which is preliminary data.</text>
</comment>
<feature type="compositionally biased region" description="Basic and acidic residues" evidence="1">
    <location>
        <begin position="367"/>
        <end position="376"/>
    </location>
</feature>
<dbReference type="EMBL" id="JAWWNJ010000001">
    <property type="protein sequence ID" value="KAK7064252.1"/>
    <property type="molecule type" value="Genomic_DNA"/>
</dbReference>
<keyword evidence="2" id="KW-1133">Transmembrane helix</keyword>
<feature type="transmembrane region" description="Helical" evidence="2">
    <location>
        <begin position="317"/>
        <end position="341"/>
    </location>
</feature>
<feature type="region of interest" description="Disordered" evidence="1">
    <location>
        <begin position="556"/>
        <end position="576"/>
    </location>
</feature>
<evidence type="ECO:0000256" key="2">
    <source>
        <dbReference type="SAM" id="Phobius"/>
    </source>
</evidence>
<evidence type="ECO:0000256" key="1">
    <source>
        <dbReference type="SAM" id="MobiDB-lite"/>
    </source>
</evidence>
<accession>A0AAW0EFR9</accession>
<protein>
    <submittedName>
        <fullName evidence="3">Uncharacterized protein</fullName>
    </submittedName>
</protein>
<feature type="compositionally biased region" description="Pro residues" evidence="1">
    <location>
        <begin position="479"/>
        <end position="496"/>
    </location>
</feature>
<keyword evidence="4" id="KW-1185">Reference proteome</keyword>
<evidence type="ECO:0000313" key="3">
    <source>
        <dbReference type="EMBL" id="KAK7064252.1"/>
    </source>
</evidence>
<gene>
    <name evidence="3" type="ORF">R3P38DRAFT_33781</name>
</gene>
<dbReference type="AlphaFoldDB" id="A0AAW0EFR9"/>
<dbReference type="Proteomes" id="UP001362999">
    <property type="component" value="Unassembled WGS sequence"/>
</dbReference>
<keyword evidence="2" id="KW-0812">Transmembrane</keyword>
<feature type="compositionally biased region" description="Low complexity" evidence="1">
    <location>
        <begin position="123"/>
        <end position="154"/>
    </location>
</feature>
<proteinExistence type="predicted"/>
<feature type="compositionally biased region" description="Polar residues" evidence="1">
    <location>
        <begin position="191"/>
        <end position="208"/>
    </location>
</feature>
<feature type="region of interest" description="Disordered" evidence="1">
    <location>
        <begin position="56"/>
        <end position="75"/>
    </location>
</feature>
<feature type="region of interest" description="Disordered" evidence="1">
    <location>
        <begin position="445"/>
        <end position="536"/>
    </location>
</feature>
<feature type="compositionally biased region" description="Low complexity" evidence="1">
    <location>
        <begin position="512"/>
        <end position="523"/>
    </location>
</feature>
<name>A0AAW0EFR9_9AGAR</name>
<feature type="region of interest" description="Disordered" evidence="1">
    <location>
        <begin position="98"/>
        <end position="154"/>
    </location>
</feature>
<organism evidence="3 4">
    <name type="scientific">Favolaschia claudopus</name>
    <dbReference type="NCBI Taxonomy" id="2862362"/>
    <lineage>
        <taxon>Eukaryota</taxon>
        <taxon>Fungi</taxon>
        <taxon>Dikarya</taxon>
        <taxon>Basidiomycota</taxon>
        <taxon>Agaricomycotina</taxon>
        <taxon>Agaricomycetes</taxon>
        <taxon>Agaricomycetidae</taxon>
        <taxon>Agaricales</taxon>
        <taxon>Marasmiineae</taxon>
        <taxon>Mycenaceae</taxon>
        <taxon>Favolaschia</taxon>
    </lineage>
</organism>
<reference evidence="3 4" key="1">
    <citation type="journal article" date="2024" name="J Genomics">
        <title>Draft genome sequencing and assembly of Favolaschia claudopus CIRM-BRFM 2984 isolated from oak limbs.</title>
        <authorList>
            <person name="Navarro D."/>
            <person name="Drula E."/>
            <person name="Chaduli D."/>
            <person name="Cazenave R."/>
            <person name="Ahrendt S."/>
            <person name="Wang J."/>
            <person name="Lipzen A."/>
            <person name="Daum C."/>
            <person name="Barry K."/>
            <person name="Grigoriev I.V."/>
            <person name="Favel A."/>
            <person name="Rosso M.N."/>
            <person name="Martin F."/>
        </authorList>
    </citation>
    <scope>NUCLEOTIDE SEQUENCE [LARGE SCALE GENOMIC DNA]</scope>
    <source>
        <strain evidence="3 4">CIRM-BRFM 2984</strain>
    </source>
</reference>
<feature type="region of interest" description="Disordered" evidence="1">
    <location>
        <begin position="168"/>
        <end position="230"/>
    </location>
</feature>
<feature type="region of interest" description="Disordered" evidence="1">
    <location>
        <begin position="360"/>
        <end position="415"/>
    </location>
</feature>
<keyword evidence="2" id="KW-0472">Membrane</keyword>
<feature type="compositionally biased region" description="Polar residues" evidence="1">
    <location>
        <begin position="107"/>
        <end position="122"/>
    </location>
</feature>
<sequence length="576" mass="60937">MRVYVGKLTYPNFPASAGLDVSSFESSSLVGDTPILVFSNPLTKLAHLQTSSHSAASLGVSTSPGSSGPLTASASAQPSHFPTSFMFISASNTPAQSSTVSIPAKSSVETKPDSVTTATNDIPSQPNSQSSSSSMVSSRPIAHASSAADISGGSDSAIRNVSSSVPNSSFPAAVPPLSSPAVSSDVKSSEAVKSSSRPRTNAENSSGRPPTKAPAPSSKHSSTLVTHAPVMPVSCTGTTTSTITDTPESTLARPSFISVVNSNGQTSFTAPPLVTILSTSREPNGSFVTFTHVVANPTGLNQAISGGHTSFFHNAGAVAGVFLVIGVILTAIVAFATFVMCRRRRRKREAHRRWLISINRPRPVSDPSHDPFEDPRSAPSPPMRMVPHAWDAPAAWDTQARPTRRESSLSDLGLLNLPAVQPNSIVEEKRQSQSNPRDSNEIGLAITTNESRQSSPSLYPPSLPTANDDHDDALEEVYRPPPPPSRNANASPPPPPRPRRSHLRETKGLLTPPSSVSDHSPVSELPSTTSPWGLREQPTIQLHGSSQLNEIMGRKTLLDIRPRSQDSVRTVRRQSD</sequence>
<feature type="compositionally biased region" description="Basic and acidic residues" evidence="1">
    <location>
        <begin position="556"/>
        <end position="566"/>
    </location>
</feature>
<evidence type="ECO:0000313" key="4">
    <source>
        <dbReference type="Proteomes" id="UP001362999"/>
    </source>
</evidence>